<feature type="compositionally biased region" description="Gly residues" evidence="1">
    <location>
        <begin position="102"/>
        <end position="113"/>
    </location>
</feature>
<protein>
    <submittedName>
        <fullName evidence="2">Uncharacterized protein</fullName>
    </submittedName>
</protein>
<name>A0A835QYV7_VANPL</name>
<dbReference type="AlphaFoldDB" id="A0A835QYV7"/>
<proteinExistence type="predicted"/>
<feature type="compositionally biased region" description="Polar residues" evidence="1">
    <location>
        <begin position="119"/>
        <end position="128"/>
    </location>
</feature>
<accession>A0A835QYV7</accession>
<comment type="caution">
    <text evidence="2">The sequence shown here is derived from an EMBL/GenBank/DDBJ whole genome shotgun (WGS) entry which is preliminary data.</text>
</comment>
<reference evidence="2 3" key="1">
    <citation type="journal article" date="2020" name="Nat. Food">
        <title>A phased Vanilla planifolia genome enables genetic improvement of flavour and production.</title>
        <authorList>
            <person name="Hasing T."/>
            <person name="Tang H."/>
            <person name="Brym M."/>
            <person name="Khazi F."/>
            <person name="Huang T."/>
            <person name="Chambers A.H."/>
        </authorList>
    </citation>
    <scope>NUCLEOTIDE SEQUENCE [LARGE SCALE GENOMIC DNA]</scope>
    <source>
        <tissue evidence="2">Leaf</tissue>
    </source>
</reference>
<feature type="region of interest" description="Disordered" evidence="1">
    <location>
        <begin position="1"/>
        <end position="45"/>
    </location>
</feature>
<gene>
    <name evidence="2" type="ORF">HPP92_012092</name>
</gene>
<keyword evidence="3" id="KW-1185">Reference proteome</keyword>
<evidence type="ECO:0000313" key="3">
    <source>
        <dbReference type="Proteomes" id="UP000636800"/>
    </source>
</evidence>
<evidence type="ECO:0000256" key="1">
    <source>
        <dbReference type="SAM" id="MobiDB-lite"/>
    </source>
</evidence>
<dbReference type="EMBL" id="JADCNL010000005">
    <property type="protein sequence ID" value="KAG0481234.1"/>
    <property type="molecule type" value="Genomic_DNA"/>
</dbReference>
<dbReference type="Proteomes" id="UP000636800">
    <property type="component" value="Chromosome 5"/>
</dbReference>
<evidence type="ECO:0000313" key="2">
    <source>
        <dbReference type="EMBL" id="KAG0481234.1"/>
    </source>
</evidence>
<sequence>MGQRRPIAGRFNHGNSPPEVGSPPSPYDGAFETPDVHEAAGSRPKLAARDMKGGLIAVFAKEKFLFVRQPRGESGISGMSLEGRKPRGSRRTMMARGTKRISGGGGGGRGGNTNGRTTSAVASTNSNRTAHRRKYRSAIRSANSEAVVEIYVSC</sequence>
<feature type="region of interest" description="Disordered" evidence="1">
    <location>
        <begin position="73"/>
        <end position="134"/>
    </location>
</feature>
<organism evidence="2 3">
    <name type="scientific">Vanilla planifolia</name>
    <name type="common">Vanilla</name>
    <dbReference type="NCBI Taxonomy" id="51239"/>
    <lineage>
        <taxon>Eukaryota</taxon>
        <taxon>Viridiplantae</taxon>
        <taxon>Streptophyta</taxon>
        <taxon>Embryophyta</taxon>
        <taxon>Tracheophyta</taxon>
        <taxon>Spermatophyta</taxon>
        <taxon>Magnoliopsida</taxon>
        <taxon>Liliopsida</taxon>
        <taxon>Asparagales</taxon>
        <taxon>Orchidaceae</taxon>
        <taxon>Vanilloideae</taxon>
        <taxon>Vanilleae</taxon>
        <taxon>Vanilla</taxon>
    </lineage>
</organism>
<dbReference type="OrthoDB" id="1925259at2759"/>